<evidence type="ECO:0000313" key="2">
    <source>
        <dbReference type="Proteomes" id="UP000266745"/>
    </source>
</evidence>
<dbReference type="Proteomes" id="UP000266745">
    <property type="component" value="Chromosome"/>
</dbReference>
<organism evidence="1 2">
    <name type="scientific">Candidatus Nitrosotenuis cloacae</name>
    <dbReference type="NCBI Taxonomy" id="1603555"/>
    <lineage>
        <taxon>Archaea</taxon>
        <taxon>Nitrososphaerota</taxon>
        <taxon>Candidatus Nitrosotenuis</taxon>
    </lineage>
</organism>
<proteinExistence type="predicted"/>
<keyword evidence="2" id="KW-1185">Reference proteome</keyword>
<reference evidence="1 2" key="1">
    <citation type="journal article" date="2016" name="Sci. Rep.">
        <title>A novel ammonia-oxidizing archaeon from wastewater treatment plant: Its enrichment, physiological and genomic characteristics.</title>
        <authorList>
            <person name="Li Y."/>
            <person name="Ding K."/>
            <person name="Wen X."/>
            <person name="Zhang B."/>
            <person name="Shen B."/>
            <person name="Yang Y."/>
        </authorList>
    </citation>
    <scope>NUCLEOTIDE SEQUENCE [LARGE SCALE GENOMIC DNA]</scope>
    <source>
        <strain evidence="1 2">SAT1</strain>
    </source>
</reference>
<evidence type="ECO:0000313" key="1">
    <source>
        <dbReference type="EMBL" id="AJZ75912.1"/>
    </source>
</evidence>
<name>A0A3G1B1A8_9ARCH</name>
<dbReference type="AlphaFoldDB" id="A0A3G1B1A8"/>
<dbReference type="EMBL" id="CP011097">
    <property type="protein sequence ID" value="AJZ75912.1"/>
    <property type="molecule type" value="Genomic_DNA"/>
</dbReference>
<dbReference type="OrthoDB" id="11366at2157"/>
<dbReference type="GeneID" id="24875859"/>
<dbReference type="KEGG" id="tah:SU86_005525"/>
<dbReference type="RefSeq" id="WP_048188764.1">
    <property type="nucleotide sequence ID" value="NZ_CP011097.1"/>
</dbReference>
<protein>
    <submittedName>
        <fullName evidence="1">Uncharacterized protein</fullName>
    </submittedName>
</protein>
<gene>
    <name evidence="1" type="ORF">SU86_005525</name>
</gene>
<accession>A0A3G1B1A8</accession>
<sequence length="85" mass="10096">MSYKLPKLEEIYDKIESEQGRPMSQEDGYQWGLDYLKDIEKQLQKLEKKALEQNNPTLYQNVRLSVQHSLEAQQEITDKIKGLRK</sequence>